<sequence length="252" mass="26209">MATRGPSPASSFTPSPLPPDAPPTLHSATAPAISPIRPSPSYPPLSPSAPPPTASSSAAAPVLLLHLQPRHRALDPNSPALPAPTPFSLLLPSSSSPGPDSPSLFHLVCLLESGTGGATPTVRHLLLRDWRMAVRPGAFPRRPDRPRLRRLGRRHGLLEDASTAVLAYDPAAGAARIVPAPPGCGDDWQLGEAGAGGYAARRVTESARGDPRPGGHRTGGPFLGCSLWRRVRTAGTSGRAGSRLCAARRRGR</sequence>
<keyword evidence="2" id="KW-1185">Reference proteome</keyword>
<evidence type="ECO:0000256" key="1">
    <source>
        <dbReference type="SAM" id="MobiDB-lite"/>
    </source>
</evidence>
<protein>
    <submittedName>
        <fullName evidence="3">Translation initiation factor IF-2-like</fullName>
    </submittedName>
</protein>
<name>A0A8B9A0C0_PHODC</name>
<dbReference type="GeneID" id="120107840"/>
<evidence type="ECO:0000313" key="3">
    <source>
        <dbReference type="RefSeq" id="XP_038977258.1"/>
    </source>
</evidence>
<feature type="region of interest" description="Disordered" evidence="1">
    <location>
        <begin position="1"/>
        <end position="57"/>
    </location>
</feature>
<proteinExistence type="predicted"/>
<evidence type="ECO:0000313" key="2">
    <source>
        <dbReference type="Proteomes" id="UP000228380"/>
    </source>
</evidence>
<reference evidence="3" key="1">
    <citation type="submission" date="2025-08" db="UniProtKB">
        <authorList>
            <consortium name="RefSeq"/>
        </authorList>
    </citation>
    <scope>IDENTIFICATION</scope>
    <source>
        <tissue evidence="3">Young leaves</tissue>
    </source>
</reference>
<organism evidence="2 3">
    <name type="scientific">Phoenix dactylifera</name>
    <name type="common">Date palm</name>
    <dbReference type="NCBI Taxonomy" id="42345"/>
    <lineage>
        <taxon>Eukaryota</taxon>
        <taxon>Viridiplantae</taxon>
        <taxon>Streptophyta</taxon>
        <taxon>Embryophyta</taxon>
        <taxon>Tracheophyta</taxon>
        <taxon>Spermatophyta</taxon>
        <taxon>Magnoliopsida</taxon>
        <taxon>Liliopsida</taxon>
        <taxon>Arecaceae</taxon>
        <taxon>Coryphoideae</taxon>
        <taxon>Phoeniceae</taxon>
        <taxon>Phoenix</taxon>
    </lineage>
</organism>
<dbReference type="OrthoDB" id="1916346at2759"/>
<dbReference type="AlphaFoldDB" id="A0A8B9A0C0"/>
<dbReference type="KEGG" id="pda:120107840"/>
<feature type="compositionally biased region" description="Pro residues" evidence="1">
    <location>
        <begin position="37"/>
        <end position="53"/>
    </location>
</feature>
<dbReference type="RefSeq" id="XP_038977258.1">
    <property type="nucleotide sequence ID" value="XM_039121330.1"/>
</dbReference>
<dbReference type="Proteomes" id="UP000228380">
    <property type="component" value="Unplaced"/>
</dbReference>
<gene>
    <name evidence="3" type="primary">LOC120107840</name>
</gene>
<feature type="compositionally biased region" description="Low complexity" evidence="1">
    <location>
        <begin position="27"/>
        <end position="36"/>
    </location>
</feature>
<accession>A0A8B9A0C0</accession>